<keyword evidence="3" id="KW-0274">FAD</keyword>
<evidence type="ECO:0000313" key="7">
    <source>
        <dbReference type="Proteomes" id="UP001500503"/>
    </source>
</evidence>
<dbReference type="EMBL" id="BAABHF010000042">
    <property type="protein sequence ID" value="GAA4507890.1"/>
    <property type="molecule type" value="Genomic_DNA"/>
</dbReference>
<dbReference type="RefSeq" id="WP_345470676.1">
    <property type="nucleotide sequence ID" value="NZ_BAABHF010000042.1"/>
</dbReference>
<dbReference type="Gene3D" id="3.90.700.10">
    <property type="entry name" value="Succinate dehydrogenase/fumarate reductase flavoprotein, catalytic domain"/>
    <property type="match status" value="1"/>
</dbReference>
<dbReference type="InterPro" id="IPR027477">
    <property type="entry name" value="Succ_DH/fumarate_Rdtase_cat_sf"/>
</dbReference>
<name>A0ABP8QSZ9_9ACTN</name>
<protein>
    <submittedName>
        <fullName evidence="6">FAD-dependent oxidoreductase</fullName>
    </submittedName>
</protein>
<dbReference type="PRINTS" id="PR00368">
    <property type="entry name" value="FADPNR"/>
</dbReference>
<dbReference type="SUPFAM" id="SSF51905">
    <property type="entry name" value="FAD/NAD(P)-binding domain"/>
    <property type="match status" value="1"/>
</dbReference>
<accession>A0ABP8QSZ9</accession>
<dbReference type="Gene3D" id="3.50.50.60">
    <property type="entry name" value="FAD/NAD(P)-binding domain"/>
    <property type="match status" value="1"/>
</dbReference>
<reference evidence="7" key="1">
    <citation type="journal article" date="2019" name="Int. J. Syst. Evol. Microbiol.">
        <title>The Global Catalogue of Microorganisms (GCM) 10K type strain sequencing project: providing services to taxonomists for standard genome sequencing and annotation.</title>
        <authorList>
            <consortium name="The Broad Institute Genomics Platform"/>
            <consortium name="The Broad Institute Genome Sequencing Center for Infectious Disease"/>
            <person name="Wu L."/>
            <person name="Ma J."/>
        </authorList>
    </citation>
    <scope>NUCLEOTIDE SEQUENCE [LARGE SCALE GENOMIC DNA]</scope>
    <source>
        <strain evidence="7">JCM 17933</strain>
    </source>
</reference>
<proteinExistence type="predicted"/>
<evidence type="ECO:0000256" key="4">
    <source>
        <dbReference type="ARBA" id="ARBA00023002"/>
    </source>
</evidence>
<dbReference type="Pfam" id="PF00890">
    <property type="entry name" value="FAD_binding_2"/>
    <property type="match status" value="1"/>
</dbReference>
<keyword evidence="7" id="KW-1185">Reference proteome</keyword>
<evidence type="ECO:0000256" key="1">
    <source>
        <dbReference type="ARBA" id="ARBA00001974"/>
    </source>
</evidence>
<dbReference type="PANTHER" id="PTHR43400">
    <property type="entry name" value="FUMARATE REDUCTASE"/>
    <property type="match status" value="1"/>
</dbReference>
<dbReference type="InterPro" id="IPR036188">
    <property type="entry name" value="FAD/NAD-bd_sf"/>
</dbReference>
<evidence type="ECO:0000256" key="2">
    <source>
        <dbReference type="ARBA" id="ARBA00022630"/>
    </source>
</evidence>
<comment type="caution">
    <text evidence="6">The sequence shown here is derived from an EMBL/GenBank/DDBJ whole genome shotgun (WGS) entry which is preliminary data.</text>
</comment>
<comment type="cofactor">
    <cofactor evidence="1">
        <name>FAD</name>
        <dbReference type="ChEBI" id="CHEBI:57692"/>
    </cofactor>
</comment>
<keyword evidence="2" id="KW-0285">Flavoprotein</keyword>
<dbReference type="Proteomes" id="UP001500503">
    <property type="component" value="Unassembled WGS sequence"/>
</dbReference>
<dbReference type="SUPFAM" id="SSF56425">
    <property type="entry name" value="Succinate dehydrogenase/fumarate reductase flavoprotein, catalytic domain"/>
    <property type="match status" value="1"/>
</dbReference>
<feature type="domain" description="FAD-dependent oxidoreductase 2 FAD-binding" evidence="5">
    <location>
        <begin position="5"/>
        <end position="422"/>
    </location>
</feature>
<gene>
    <name evidence="6" type="ORF">GCM10023191_066910</name>
</gene>
<dbReference type="PANTHER" id="PTHR43400:SF10">
    <property type="entry name" value="3-OXOSTEROID 1-DEHYDROGENASE"/>
    <property type="match status" value="1"/>
</dbReference>
<dbReference type="InterPro" id="IPR050315">
    <property type="entry name" value="FAD-oxidoreductase_2"/>
</dbReference>
<evidence type="ECO:0000313" key="6">
    <source>
        <dbReference type="EMBL" id="GAA4507890.1"/>
    </source>
</evidence>
<evidence type="ECO:0000259" key="5">
    <source>
        <dbReference type="Pfam" id="PF00890"/>
    </source>
</evidence>
<dbReference type="InterPro" id="IPR003953">
    <property type="entry name" value="FAD-dep_OxRdtase_2_FAD-bd"/>
</dbReference>
<organism evidence="6 7">
    <name type="scientific">Actinoallomurus oryzae</name>
    <dbReference type="NCBI Taxonomy" id="502180"/>
    <lineage>
        <taxon>Bacteria</taxon>
        <taxon>Bacillati</taxon>
        <taxon>Actinomycetota</taxon>
        <taxon>Actinomycetes</taxon>
        <taxon>Streptosporangiales</taxon>
        <taxon>Thermomonosporaceae</taxon>
        <taxon>Actinoallomurus</taxon>
    </lineage>
</organism>
<sequence>MNDVDVIVVGAGGGGLAAALAAHDAGASVAVLEKLDRPGGNTGLSTGSIPGAGTRWQKDAGIDDDPGRFADDLLRQSGPHEAEELTRLLARVSAPVVEWLVDRHGVELLLITDYKHVGHSVPRLHAPAARKGQVLVDDLVRACGDAGIEIVLNNPVASLIVEDGAVRGVRVDGDRIGSYDLRADAVVLAANGYAANPELVRAWAPDIAGATYFGGHGSTGEAIEWGIALGARTGNLGAYQGYAAVAYPHGSIVSWTTVEMGGVMLDHDGRRLGDETLGYSGFAETVLRGTEPPAYVVFDTRIRDYVAAHEEEFRDLLEAGGVREFATADALAEWIGAPAGNVRSTLDDYRSSVAAGRDAFGRSAFGMAPLTSPYVACRSTPGLFHTQGGLAVDGDARPTREDGSVVPGLYAVGGVAAGISGRSGGRGYSSGSGLLAAVGLGHLAGAAAGAAATG</sequence>
<keyword evidence="4" id="KW-0560">Oxidoreductase</keyword>
<evidence type="ECO:0000256" key="3">
    <source>
        <dbReference type="ARBA" id="ARBA00022827"/>
    </source>
</evidence>